<keyword evidence="4" id="KW-1185">Reference proteome</keyword>
<dbReference type="SUPFAM" id="SSF53300">
    <property type="entry name" value="vWA-like"/>
    <property type="match status" value="1"/>
</dbReference>
<dbReference type="GO" id="GO:0004842">
    <property type="term" value="F:ubiquitin-protein transferase activity"/>
    <property type="evidence" value="ECO:0007669"/>
    <property type="project" value="TreeGrafter"/>
</dbReference>
<dbReference type="InterPro" id="IPR010734">
    <property type="entry name" value="Copine_C"/>
</dbReference>
<dbReference type="PANTHER" id="PTHR45751:SF46">
    <property type="entry name" value="RING-TYPE DOMAIN-CONTAINING PROTEIN"/>
    <property type="match status" value="1"/>
</dbReference>
<dbReference type="GO" id="GO:0005634">
    <property type="term" value="C:nucleus"/>
    <property type="evidence" value="ECO:0007669"/>
    <property type="project" value="TreeGrafter"/>
</dbReference>
<reference evidence="3" key="3">
    <citation type="journal article" date="2017" name="Nature">
        <title>Genome sequence of the progenitor of the wheat D genome Aegilops tauschii.</title>
        <authorList>
            <person name="Luo M.C."/>
            <person name="Gu Y.Q."/>
            <person name="Puiu D."/>
            <person name="Wang H."/>
            <person name="Twardziok S.O."/>
            <person name="Deal K.R."/>
            <person name="Huo N."/>
            <person name="Zhu T."/>
            <person name="Wang L."/>
            <person name="Wang Y."/>
            <person name="McGuire P.E."/>
            <person name="Liu S."/>
            <person name="Long H."/>
            <person name="Ramasamy R.K."/>
            <person name="Rodriguez J.C."/>
            <person name="Van S.L."/>
            <person name="Yuan L."/>
            <person name="Wang Z."/>
            <person name="Xia Z."/>
            <person name="Xiao L."/>
            <person name="Anderson O.D."/>
            <person name="Ouyang S."/>
            <person name="Liang Y."/>
            <person name="Zimin A.V."/>
            <person name="Pertea G."/>
            <person name="Qi P."/>
            <person name="Bennetzen J.L."/>
            <person name="Dai X."/>
            <person name="Dawson M.W."/>
            <person name="Muller H.G."/>
            <person name="Kugler K."/>
            <person name="Rivarola-Duarte L."/>
            <person name="Spannagl M."/>
            <person name="Mayer K.F.X."/>
            <person name="Lu F.H."/>
            <person name="Bevan M.W."/>
            <person name="Leroy P."/>
            <person name="Li P."/>
            <person name="You F.M."/>
            <person name="Sun Q."/>
            <person name="Liu Z."/>
            <person name="Lyons E."/>
            <person name="Wicker T."/>
            <person name="Salzberg S.L."/>
            <person name="Devos K.M."/>
            <person name="Dvorak J."/>
        </authorList>
    </citation>
    <scope>NUCLEOTIDE SEQUENCE [LARGE SCALE GENOMIC DNA]</scope>
    <source>
        <strain evidence="3">cv. AL8/78</strain>
    </source>
</reference>
<dbReference type="Proteomes" id="UP000015105">
    <property type="component" value="Chromosome 5D"/>
</dbReference>
<evidence type="ECO:0000313" key="4">
    <source>
        <dbReference type="Proteomes" id="UP000015105"/>
    </source>
</evidence>
<reference evidence="4" key="1">
    <citation type="journal article" date="2014" name="Science">
        <title>Ancient hybridizations among the ancestral genomes of bread wheat.</title>
        <authorList>
            <consortium name="International Wheat Genome Sequencing Consortium,"/>
            <person name="Marcussen T."/>
            <person name="Sandve S.R."/>
            <person name="Heier L."/>
            <person name="Spannagl M."/>
            <person name="Pfeifer M."/>
            <person name="Jakobsen K.S."/>
            <person name="Wulff B.B."/>
            <person name="Steuernagel B."/>
            <person name="Mayer K.F."/>
            <person name="Olsen O.A."/>
        </authorList>
    </citation>
    <scope>NUCLEOTIDE SEQUENCE [LARGE SCALE GENOMIC DNA]</scope>
    <source>
        <strain evidence="4">cv. AL8/78</strain>
    </source>
</reference>
<name>A0A453LNQ5_AEGTS</name>
<evidence type="ECO:0000259" key="2">
    <source>
        <dbReference type="Pfam" id="PF07002"/>
    </source>
</evidence>
<evidence type="ECO:0000256" key="1">
    <source>
        <dbReference type="SAM" id="SignalP"/>
    </source>
</evidence>
<dbReference type="EnsemblPlants" id="AET5Gv20864900.4">
    <property type="protein sequence ID" value="AET5Gv20864900.4"/>
    <property type="gene ID" value="AET5Gv20864900"/>
</dbReference>
<dbReference type="STRING" id="200361.A0A453LNQ5"/>
<reference evidence="3" key="4">
    <citation type="submission" date="2019-03" db="UniProtKB">
        <authorList>
            <consortium name="EnsemblPlants"/>
        </authorList>
    </citation>
    <scope>IDENTIFICATION</scope>
</reference>
<proteinExistence type="predicted"/>
<reference evidence="4" key="2">
    <citation type="journal article" date="2017" name="Nat. Plants">
        <title>The Aegilops tauschii genome reveals multiple impacts of transposons.</title>
        <authorList>
            <person name="Zhao G."/>
            <person name="Zou C."/>
            <person name="Li K."/>
            <person name="Wang K."/>
            <person name="Li T."/>
            <person name="Gao L."/>
            <person name="Zhang X."/>
            <person name="Wang H."/>
            <person name="Yang Z."/>
            <person name="Liu X."/>
            <person name="Jiang W."/>
            <person name="Mao L."/>
            <person name="Kong X."/>
            <person name="Jiao Y."/>
            <person name="Jia J."/>
        </authorList>
    </citation>
    <scope>NUCLEOTIDE SEQUENCE [LARGE SCALE GENOMIC DNA]</scope>
    <source>
        <strain evidence="4">cv. AL8/78</strain>
    </source>
</reference>
<dbReference type="Pfam" id="PF07002">
    <property type="entry name" value="Copine"/>
    <property type="match status" value="1"/>
</dbReference>
<dbReference type="Gramene" id="AET5Gv20864900.4">
    <property type="protein sequence ID" value="AET5Gv20864900.4"/>
    <property type="gene ID" value="AET5Gv20864900"/>
</dbReference>
<evidence type="ECO:0000313" key="3">
    <source>
        <dbReference type="EnsemblPlants" id="AET5Gv20864900.4"/>
    </source>
</evidence>
<feature type="signal peptide" evidence="1">
    <location>
        <begin position="1"/>
        <end position="38"/>
    </location>
</feature>
<feature type="chain" id="PRO_5019399025" description="Copine C-terminal domain-containing protein" evidence="1">
    <location>
        <begin position="39"/>
        <end position="333"/>
    </location>
</feature>
<protein>
    <recommendedName>
        <fullName evidence="2">Copine C-terminal domain-containing protein</fullName>
    </recommendedName>
</protein>
<dbReference type="GO" id="GO:0016567">
    <property type="term" value="P:protein ubiquitination"/>
    <property type="evidence" value="ECO:0007669"/>
    <property type="project" value="TreeGrafter"/>
</dbReference>
<dbReference type="AlphaFoldDB" id="A0A453LNQ5"/>
<feature type="domain" description="Copine C-terminal" evidence="2">
    <location>
        <begin position="98"/>
        <end position="315"/>
    </location>
</feature>
<accession>A0A453LNQ5</accession>
<dbReference type="PANTHER" id="PTHR45751">
    <property type="entry name" value="COPINE FAMILY PROTEIN 1"/>
    <property type="match status" value="1"/>
</dbReference>
<reference evidence="3" key="5">
    <citation type="journal article" date="2021" name="G3 (Bethesda)">
        <title>Aegilops tauschii genome assembly Aet v5.0 features greater sequence contiguity and improved annotation.</title>
        <authorList>
            <person name="Wang L."/>
            <person name="Zhu T."/>
            <person name="Rodriguez J.C."/>
            <person name="Deal K.R."/>
            <person name="Dubcovsky J."/>
            <person name="McGuire P.E."/>
            <person name="Lux T."/>
            <person name="Spannagl M."/>
            <person name="Mayer K.F.X."/>
            <person name="Baldrich P."/>
            <person name="Meyers B.C."/>
            <person name="Huo N."/>
            <person name="Gu Y.Q."/>
            <person name="Zhou H."/>
            <person name="Devos K.M."/>
            <person name="Bennetzen J.L."/>
            <person name="Unver T."/>
            <person name="Budak H."/>
            <person name="Gulick P.J."/>
            <person name="Galiba G."/>
            <person name="Kalapos B."/>
            <person name="Nelson D.R."/>
            <person name="Li P."/>
            <person name="You F.M."/>
            <person name="Luo M.C."/>
            <person name="Dvorak J."/>
        </authorList>
    </citation>
    <scope>NUCLEOTIDE SEQUENCE [LARGE SCALE GENOMIC DNA]</scope>
    <source>
        <strain evidence="3">cv. AL8/78</strain>
    </source>
</reference>
<dbReference type="InterPro" id="IPR052079">
    <property type="entry name" value="E3_ligase/Copine_domain"/>
</dbReference>
<organism evidence="3 4">
    <name type="scientific">Aegilops tauschii subsp. strangulata</name>
    <name type="common">Goatgrass</name>
    <dbReference type="NCBI Taxonomy" id="200361"/>
    <lineage>
        <taxon>Eukaryota</taxon>
        <taxon>Viridiplantae</taxon>
        <taxon>Streptophyta</taxon>
        <taxon>Embryophyta</taxon>
        <taxon>Tracheophyta</taxon>
        <taxon>Spermatophyta</taxon>
        <taxon>Magnoliopsida</taxon>
        <taxon>Liliopsida</taxon>
        <taxon>Poales</taxon>
        <taxon>Poaceae</taxon>
        <taxon>BOP clade</taxon>
        <taxon>Pooideae</taxon>
        <taxon>Triticodae</taxon>
        <taxon>Triticeae</taxon>
        <taxon>Triticinae</taxon>
        <taxon>Aegilops</taxon>
    </lineage>
</organism>
<sequence>PSLAKKKTPPNPSPSMILSAFLLICCAVATWTVSPAKARQSQSPSSEMGADHHQAYGTLDQVKAALQRVGLESSNLIIGVDFTKSNQWTGKRCFGGRSLHDLAAGPNPYEEAIGIVGDTLSAYDEDNAIPCFGFGDTSTHDQGVFSFYGDRRPCAGIPEALLRYREIAATVQLSGPTSLAPIIEAAMGIVQRSGHQYHILLIIADGQVPRGCGAHRASSPDESRSENYMEERTLQALIQASHFPLSIVLVGVGDGPWDDDQMRFHDGRRRFDNFQFVDFTKIMSAEMSRAEKGERFALEALEKIPSQYAAIISQRISDLAARAPARTPLPPPS</sequence>
<dbReference type="InterPro" id="IPR036465">
    <property type="entry name" value="vWFA_dom_sf"/>
</dbReference>
<keyword evidence="1" id="KW-0732">Signal</keyword>